<proteinExistence type="inferred from homology"/>
<evidence type="ECO:0000256" key="1">
    <source>
        <dbReference type="ARBA" id="ARBA00004477"/>
    </source>
</evidence>
<dbReference type="Proteomes" id="UP000887566">
    <property type="component" value="Unplaced"/>
</dbReference>
<evidence type="ECO:0000256" key="9">
    <source>
        <dbReference type="SAM" id="Phobius"/>
    </source>
</evidence>
<dbReference type="AlphaFoldDB" id="A0A914WMA9"/>
<reference evidence="11" key="1">
    <citation type="submission" date="2022-11" db="UniProtKB">
        <authorList>
            <consortium name="WormBaseParasite"/>
        </authorList>
    </citation>
    <scope>IDENTIFICATION</scope>
</reference>
<keyword evidence="4 9" id="KW-0812">Transmembrane</keyword>
<dbReference type="PANTHER" id="PTHR13505">
    <property type="entry name" value="TRANSMEMBRANE PROTEIN 208"/>
    <property type="match status" value="1"/>
</dbReference>
<dbReference type="Pfam" id="PF05620">
    <property type="entry name" value="TMEM208_SND2"/>
    <property type="match status" value="1"/>
</dbReference>
<name>A0A914WMA9_9BILA</name>
<evidence type="ECO:0000256" key="4">
    <source>
        <dbReference type="ARBA" id="ARBA00022692"/>
    </source>
</evidence>
<feature type="region of interest" description="Disordered" evidence="8">
    <location>
        <begin position="155"/>
        <end position="176"/>
    </location>
</feature>
<keyword evidence="5" id="KW-0256">Endoplasmic reticulum</keyword>
<evidence type="ECO:0000256" key="2">
    <source>
        <dbReference type="ARBA" id="ARBA00009950"/>
    </source>
</evidence>
<feature type="transmembrane region" description="Helical" evidence="9">
    <location>
        <begin position="126"/>
        <end position="151"/>
    </location>
</feature>
<evidence type="ECO:0000256" key="7">
    <source>
        <dbReference type="ARBA" id="ARBA00023136"/>
    </source>
</evidence>
<comment type="subcellular location">
    <subcellularLocation>
        <location evidence="1">Endoplasmic reticulum membrane</location>
        <topology evidence="1">Multi-pass membrane protein</topology>
    </subcellularLocation>
</comment>
<dbReference type="PANTHER" id="PTHR13505:SF7">
    <property type="entry name" value="TRANSMEMBRANE PROTEIN 208"/>
    <property type="match status" value="1"/>
</dbReference>
<evidence type="ECO:0000256" key="5">
    <source>
        <dbReference type="ARBA" id="ARBA00022824"/>
    </source>
</evidence>
<feature type="transmembrane region" description="Helical" evidence="9">
    <location>
        <begin position="31"/>
        <end position="52"/>
    </location>
</feature>
<accession>A0A914WMA9</accession>
<evidence type="ECO:0000256" key="6">
    <source>
        <dbReference type="ARBA" id="ARBA00022989"/>
    </source>
</evidence>
<protein>
    <recommendedName>
        <fullName evidence="3">Transmembrane protein 208</fullName>
    </recommendedName>
</protein>
<evidence type="ECO:0000256" key="3">
    <source>
        <dbReference type="ARBA" id="ARBA00015033"/>
    </source>
</evidence>
<sequence length="176" mass="19838">MMSTANPSKGGKQMTKGQKQIHEENQATFKYYSAMAVVSAAVYFAVASLLFGISSYEWMAYLFTVFAQGVAVFIMQNMAKATKNDKGQVLDAGLDLNLEGGFGEYCKDVVILASIVQLLSLTWSKFWFLMILIPIFAGYKLWVGILAPWFFAPAPEEEESDDKKAKKRDRRMRKMQ</sequence>
<keyword evidence="6 9" id="KW-1133">Transmembrane helix</keyword>
<comment type="similarity">
    <text evidence="2">Belongs to the TMEM208 family.</text>
</comment>
<dbReference type="GO" id="GO:0006624">
    <property type="term" value="P:vacuolar protein processing"/>
    <property type="evidence" value="ECO:0007669"/>
    <property type="project" value="TreeGrafter"/>
</dbReference>
<dbReference type="WBParaSite" id="PSAMB.scaffold427size51672.g5836.t1">
    <property type="protein sequence ID" value="PSAMB.scaffold427size51672.g5836.t1"/>
    <property type="gene ID" value="PSAMB.scaffold427size51672.g5836"/>
</dbReference>
<keyword evidence="7 9" id="KW-0472">Membrane</keyword>
<keyword evidence="10" id="KW-1185">Reference proteome</keyword>
<dbReference type="GO" id="GO:0005773">
    <property type="term" value="C:vacuole"/>
    <property type="evidence" value="ECO:0007669"/>
    <property type="project" value="GOC"/>
</dbReference>
<organism evidence="10 11">
    <name type="scientific">Plectus sambesii</name>
    <dbReference type="NCBI Taxonomy" id="2011161"/>
    <lineage>
        <taxon>Eukaryota</taxon>
        <taxon>Metazoa</taxon>
        <taxon>Ecdysozoa</taxon>
        <taxon>Nematoda</taxon>
        <taxon>Chromadorea</taxon>
        <taxon>Plectida</taxon>
        <taxon>Plectina</taxon>
        <taxon>Plectoidea</taxon>
        <taxon>Plectidae</taxon>
        <taxon>Plectus</taxon>
    </lineage>
</organism>
<feature type="compositionally biased region" description="Basic residues" evidence="8">
    <location>
        <begin position="165"/>
        <end position="176"/>
    </location>
</feature>
<feature type="transmembrane region" description="Helical" evidence="9">
    <location>
        <begin position="58"/>
        <end position="75"/>
    </location>
</feature>
<dbReference type="GO" id="GO:0005789">
    <property type="term" value="C:endoplasmic reticulum membrane"/>
    <property type="evidence" value="ECO:0007669"/>
    <property type="project" value="UniProtKB-SubCell"/>
</dbReference>
<dbReference type="InterPro" id="IPR008506">
    <property type="entry name" value="SND2/TMEM208"/>
</dbReference>
<evidence type="ECO:0000313" key="10">
    <source>
        <dbReference type="Proteomes" id="UP000887566"/>
    </source>
</evidence>
<evidence type="ECO:0000313" key="11">
    <source>
        <dbReference type="WBParaSite" id="PSAMB.scaffold427size51672.g5836.t1"/>
    </source>
</evidence>
<evidence type="ECO:0000256" key="8">
    <source>
        <dbReference type="SAM" id="MobiDB-lite"/>
    </source>
</evidence>